<dbReference type="Proteomes" id="UP000022082">
    <property type="component" value="Unassembled WGS sequence"/>
</dbReference>
<protein>
    <submittedName>
        <fullName evidence="1">Uncharacterized protein</fullName>
    </submittedName>
</protein>
<organism evidence="1 2">
    <name type="scientific">Bacteroides fragilis str. S36L11</name>
    <dbReference type="NCBI Taxonomy" id="1339327"/>
    <lineage>
        <taxon>Bacteria</taxon>
        <taxon>Pseudomonadati</taxon>
        <taxon>Bacteroidota</taxon>
        <taxon>Bacteroidia</taxon>
        <taxon>Bacteroidales</taxon>
        <taxon>Bacteroidaceae</taxon>
        <taxon>Bacteroides</taxon>
    </lineage>
</organism>
<name>A0A016AG84_BACFG</name>
<gene>
    <name evidence="1" type="ORF">M136_3398</name>
</gene>
<dbReference type="RefSeq" id="WP_005636598.1">
    <property type="nucleotide sequence ID" value="NZ_JGDJ01000250.1"/>
</dbReference>
<dbReference type="PATRIC" id="fig|1339327.3.peg.3935"/>
<dbReference type="AlphaFoldDB" id="A0A016AG84"/>
<dbReference type="GeneID" id="60061124"/>
<sequence>MIMKLNVSNELKSRLVHAAENGSVIAKDILSEVKKNVPVEEIIRGTYNCFSTKRKRTEAGTFKKIRIVFTACSKDLAHPSFPDRNNPQAPWFPENRTDLEPSTFVELFKNLPKYSPDEINYFCSSLSLDSKVTVRLHESMNDFMEAYLESNYSPISDSDTSSLHSSCMRYEDKARNAADFYTNFAGAKILVARDESNNILGRAVVWNEVTLWKSINTPIAASLLDRIYSSHAFVAELIRKQAQEAGILLRRRYNDYTHTTDFTVLNPIEGQEWAAGDNIQVSLTVKVPACRWHKKGVPYLDTFYSLHLTDGNLELRNTEGDTSIATCRSTEGRANRRKYVCPKCGKIHSFPDTAFCKNCQDMFYISTVFGKVLKGTSAEYKGKKYPSFLFKKGRPVPEFRRYLQIEKLFIS</sequence>
<reference evidence="1 2" key="1">
    <citation type="submission" date="2014-02" db="EMBL/GenBank/DDBJ databases">
        <authorList>
            <person name="Sears C."/>
            <person name="Carroll K."/>
            <person name="Sack B.R."/>
            <person name="Qadri F."/>
            <person name="Myers L.L."/>
            <person name="Chung G.-T."/>
            <person name="Escheverria P."/>
            <person name="Fraser C.M."/>
            <person name="Sadzewicz L."/>
            <person name="Shefchek K.A."/>
            <person name="Tallon L."/>
            <person name="Das S.P."/>
            <person name="Daugherty S."/>
            <person name="Mongodin E.F."/>
        </authorList>
    </citation>
    <scope>NUCLEOTIDE SEQUENCE [LARGE SCALE GENOMIC DNA]</scope>
    <source>
        <strain evidence="1 2">S36L11</strain>
    </source>
</reference>
<dbReference type="EMBL" id="JGDJ01000250">
    <property type="protein sequence ID" value="EXZ27431.1"/>
    <property type="molecule type" value="Genomic_DNA"/>
</dbReference>
<evidence type="ECO:0000313" key="2">
    <source>
        <dbReference type="Proteomes" id="UP000022082"/>
    </source>
</evidence>
<proteinExistence type="predicted"/>
<evidence type="ECO:0000313" key="1">
    <source>
        <dbReference type="EMBL" id="EXZ27431.1"/>
    </source>
</evidence>
<comment type="caution">
    <text evidence="1">The sequence shown here is derived from an EMBL/GenBank/DDBJ whole genome shotgun (WGS) entry which is preliminary data.</text>
</comment>
<accession>A0A016AG84</accession>